<proteinExistence type="predicted"/>
<evidence type="ECO:0000313" key="1">
    <source>
        <dbReference type="EMBL" id="QDT24759.1"/>
    </source>
</evidence>
<name>A0A517PZF1_9PLAN</name>
<organism evidence="1 2">
    <name type="scientific">Gimesia panareensis</name>
    <dbReference type="NCBI Taxonomy" id="2527978"/>
    <lineage>
        <taxon>Bacteria</taxon>
        <taxon>Pseudomonadati</taxon>
        <taxon>Planctomycetota</taxon>
        <taxon>Planctomycetia</taxon>
        <taxon>Planctomycetales</taxon>
        <taxon>Planctomycetaceae</taxon>
        <taxon>Gimesia</taxon>
    </lineage>
</organism>
<sequence length="66" mass="7328">MTGRGSQCLLKFINVIYWIEGIGIHDAPKIRTAGKTLRRLRAAFYLAKEMGSRLGGSQVLQHTLPS</sequence>
<dbReference type="EMBL" id="CP037421">
    <property type="protein sequence ID" value="QDT24759.1"/>
    <property type="molecule type" value="Genomic_DNA"/>
</dbReference>
<protein>
    <submittedName>
        <fullName evidence="1">Uncharacterized protein</fullName>
    </submittedName>
</protein>
<evidence type="ECO:0000313" key="2">
    <source>
        <dbReference type="Proteomes" id="UP000315647"/>
    </source>
</evidence>
<keyword evidence="2" id="KW-1185">Reference proteome</keyword>
<accession>A0A517PZF1</accession>
<gene>
    <name evidence="1" type="ORF">Enr10x_00490</name>
</gene>
<dbReference type="Proteomes" id="UP000315647">
    <property type="component" value="Chromosome"/>
</dbReference>
<dbReference type="AlphaFoldDB" id="A0A517PZF1"/>
<reference evidence="1 2" key="1">
    <citation type="submission" date="2019-03" db="EMBL/GenBank/DDBJ databases">
        <title>Deep-cultivation of Planctomycetes and their phenomic and genomic characterization uncovers novel biology.</title>
        <authorList>
            <person name="Wiegand S."/>
            <person name="Jogler M."/>
            <person name="Boedeker C."/>
            <person name="Pinto D."/>
            <person name="Vollmers J."/>
            <person name="Rivas-Marin E."/>
            <person name="Kohn T."/>
            <person name="Peeters S.H."/>
            <person name="Heuer A."/>
            <person name="Rast P."/>
            <person name="Oberbeckmann S."/>
            <person name="Bunk B."/>
            <person name="Jeske O."/>
            <person name="Meyerdierks A."/>
            <person name="Storesund J.E."/>
            <person name="Kallscheuer N."/>
            <person name="Luecker S."/>
            <person name="Lage O.M."/>
            <person name="Pohl T."/>
            <person name="Merkel B.J."/>
            <person name="Hornburger P."/>
            <person name="Mueller R.-W."/>
            <person name="Bruemmer F."/>
            <person name="Labrenz M."/>
            <person name="Spormann A.M."/>
            <person name="Op den Camp H."/>
            <person name="Overmann J."/>
            <person name="Amann R."/>
            <person name="Jetten M.S.M."/>
            <person name="Mascher T."/>
            <person name="Medema M.H."/>
            <person name="Devos D.P."/>
            <person name="Kaster A.-K."/>
            <person name="Ovreas L."/>
            <person name="Rohde M."/>
            <person name="Galperin M.Y."/>
            <person name="Jogler C."/>
        </authorList>
    </citation>
    <scope>NUCLEOTIDE SEQUENCE [LARGE SCALE GENOMIC DNA]</scope>
    <source>
        <strain evidence="1 2">Enr10</strain>
    </source>
</reference>